<accession>A0A6A1UY19</accession>
<name>A0A6A1UY19_9ROSI</name>
<dbReference type="EMBL" id="RXIC02000025">
    <property type="protein sequence ID" value="KAB1205282.1"/>
    <property type="molecule type" value="Genomic_DNA"/>
</dbReference>
<sequence length="64" mass="6850">MESLVGCARAAATGISRPPLTCASRKKINGLKAKLRDDNDPLLQTTINAVSLRSQATHRSGRTM</sequence>
<protein>
    <submittedName>
        <fullName evidence="1">Uncharacterized protein</fullName>
    </submittedName>
</protein>
<keyword evidence="2" id="KW-1185">Reference proteome</keyword>
<reference evidence="1 2" key="1">
    <citation type="journal article" date="2019" name="Plant Biotechnol. J.">
        <title>The red bayberry genome and genetic basis of sex determination.</title>
        <authorList>
            <person name="Jia H.M."/>
            <person name="Jia H.J."/>
            <person name="Cai Q.L."/>
            <person name="Wang Y."/>
            <person name="Zhao H.B."/>
            <person name="Yang W.F."/>
            <person name="Wang G.Y."/>
            <person name="Li Y.H."/>
            <person name="Zhan D.L."/>
            <person name="Shen Y.T."/>
            <person name="Niu Q.F."/>
            <person name="Chang L."/>
            <person name="Qiu J."/>
            <person name="Zhao L."/>
            <person name="Xie H.B."/>
            <person name="Fu W.Y."/>
            <person name="Jin J."/>
            <person name="Li X.W."/>
            <person name="Jiao Y."/>
            <person name="Zhou C.C."/>
            <person name="Tu T."/>
            <person name="Chai C.Y."/>
            <person name="Gao J.L."/>
            <person name="Fan L.J."/>
            <person name="van de Weg E."/>
            <person name="Wang J.Y."/>
            <person name="Gao Z.S."/>
        </authorList>
    </citation>
    <scope>NUCLEOTIDE SEQUENCE [LARGE SCALE GENOMIC DNA]</scope>
    <source>
        <tissue evidence="1">Leaves</tissue>
    </source>
</reference>
<evidence type="ECO:0000313" key="2">
    <source>
        <dbReference type="Proteomes" id="UP000516437"/>
    </source>
</evidence>
<comment type="caution">
    <text evidence="1">The sequence shown here is derived from an EMBL/GenBank/DDBJ whole genome shotgun (WGS) entry which is preliminary data.</text>
</comment>
<gene>
    <name evidence="1" type="ORF">CJ030_MR7G012082</name>
</gene>
<dbReference type="OrthoDB" id="203237at2759"/>
<dbReference type="AlphaFoldDB" id="A0A6A1UY19"/>
<proteinExistence type="predicted"/>
<evidence type="ECO:0000313" key="1">
    <source>
        <dbReference type="EMBL" id="KAB1205282.1"/>
    </source>
</evidence>
<organism evidence="1 2">
    <name type="scientific">Morella rubra</name>
    <name type="common">Chinese bayberry</name>
    <dbReference type="NCBI Taxonomy" id="262757"/>
    <lineage>
        <taxon>Eukaryota</taxon>
        <taxon>Viridiplantae</taxon>
        <taxon>Streptophyta</taxon>
        <taxon>Embryophyta</taxon>
        <taxon>Tracheophyta</taxon>
        <taxon>Spermatophyta</taxon>
        <taxon>Magnoliopsida</taxon>
        <taxon>eudicotyledons</taxon>
        <taxon>Gunneridae</taxon>
        <taxon>Pentapetalae</taxon>
        <taxon>rosids</taxon>
        <taxon>fabids</taxon>
        <taxon>Fagales</taxon>
        <taxon>Myricaceae</taxon>
        <taxon>Morella</taxon>
    </lineage>
</organism>
<dbReference type="Proteomes" id="UP000516437">
    <property type="component" value="Chromosome 7"/>
</dbReference>